<feature type="region of interest" description="Disordered" evidence="1">
    <location>
        <begin position="74"/>
        <end position="136"/>
    </location>
</feature>
<evidence type="ECO:0000313" key="2">
    <source>
        <dbReference type="EMBL" id="THU84737.1"/>
    </source>
</evidence>
<evidence type="ECO:0000256" key="1">
    <source>
        <dbReference type="SAM" id="MobiDB-lite"/>
    </source>
</evidence>
<gene>
    <name evidence="2" type="ORF">K435DRAFT_869958</name>
</gene>
<dbReference type="Proteomes" id="UP000297245">
    <property type="component" value="Unassembled WGS sequence"/>
</dbReference>
<proteinExistence type="predicted"/>
<accession>A0A4S8L7R6</accession>
<feature type="compositionally biased region" description="Low complexity" evidence="1">
    <location>
        <begin position="90"/>
        <end position="110"/>
    </location>
</feature>
<sequence length="179" mass="20095">METVFHPKRFGKILQFALPVIHTIEIRSRLLPNTFVTIKSGKSKGEIAFVYTSGTRSTRVAKVMTLSVPRIPVSMDASDLDDHDPPSPGPSSRASPAPSDSSTSSSSSSASRKRKRRVNESADTQRRTRRSITQTIHNERYQHGLLVKQFRVDQLQVIGTRAMDDNFYAGSEERHLRNE</sequence>
<keyword evidence="3" id="KW-1185">Reference proteome</keyword>
<dbReference type="AlphaFoldDB" id="A0A4S8L7R6"/>
<name>A0A4S8L7R6_DENBC</name>
<evidence type="ECO:0000313" key="3">
    <source>
        <dbReference type="Proteomes" id="UP000297245"/>
    </source>
</evidence>
<reference evidence="2 3" key="1">
    <citation type="journal article" date="2019" name="Nat. Ecol. Evol.">
        <title>Megaphylogeny resolves global patterns of mushroom evolution.</title>
        <authorList>
            <person name="Varga T."/>
            <person name="Krizsan K."/>
            <person name="Foldi C."/>
            <person name="Dima B."/>
            <person name="Sanchez-Garcia M."/>
            <person name="Sanchez-Ramirez S."/>
            <person name="Szollosi G.J."/>
            <person name="Szarkandi J.G."/>
            <person name="Papp V."/>
            <person name="Albert L."/>
            <person name="Andreopoulos W."/>
            <person name="Angelini C."/>
            <person name="Antonin V."/>
            <person name="Barry K.W."/>
            <person name="Bougher N.L."/>
            <person name="Buchanan P."/>
            <person name="Buyck B."/>
            <person name="Bense V."/>
            <person name="Catcheside P."/>
            <person name="Chovatia M."/>
            <person name="Cooper J."/>
            <person name="Damon W."/>
            <person name="Desjardin D."/>
            <person name="Finy P."/>
            <person name="Geml J."/>
            <person name="Haridas S."/>
            <person name="Hughes K."/>
            <person name="Justo A."/>
            <person name="Karasinski D."/>
            <person name="Kautmanova I."/>
            <person name="Kiss B."/>
            <person name="Kocsube S."/>
            <person name="Kotiranta H."/>
            <person name="LaButti K.M."/>
            <person name="Lechner B.E."/>
            <person name="Liimatainen K."/>
            <person name="Lipzen A."/>
            <person name="Lukacs Z."/>
            <person name="Mihaltcheva S."/>
            <person name="Morgado L.N."/>
            <person name="Niskanen T."/>
            <person name="Noordeloos M.E."/>
            <person name="Ohm R.A."/>
            <person name="Ortiz-Santana B."/>
            <person name="Ovrebo C."/>
            <person name="Racz N."/>
            <person name="Riley R."/>
            <person name="Savchenko A."/>
            <person name="Shiryaev A."/>
            <person name="Soop K."/>
            <person name="Spirin V."/>
            <person name="Szebenyi C."/>
            <person name="Tomsovsky M."/>
            <person name="Tulloss R.E."/>
            <person name="Uehling J."/>
            <person name="Grigoriev I.V."/>
            <person name="Vagvolgyi C."/>
            <person name="Papp T."/>
            <person name="Martin F.M."/>
            <person name="Miettinen O."/>
            <person name="Hibbett D.S."/>
            <person name="Nagy L.G."/>
        </authorList>
    </citation>
    <scope>NUCLEOTIDE SEQUENCE [LARGE SCALE GENOMIC DNA]</scope>
    <source>
        <strain evidence="2 3">CBS 962.96</strain>
    </source>
</reference>
<dbReference type="EMBL" id="ML179582">
    <property type="protein sequence ID" value="THU84737.1"/>
    <property type="molecule type" value="Genomic_DNA"/>
</dbReference>
<dbReference type="OrthoDB" id="3048815at2759"/>
<protein>
    <submittedName>
        <fullName evidence="2">Uncharacterized protein</fullName>
    </submittedName>
</protein>
<organism evidence="2 3">
    <name type="scientific">Dendrothele bispora (strain CBS 962.96)</name>
    <dbReference type="NCBI Taxonomy" id="1314807"/>
    <lineage>
        <taxon>Eukaryota</taxon>
        <taxon>Fungi</taxon>
        <taxon>Dikarya</taxon>
        <taxon>Basidiomycota</taxon>
        <taxon>Agaricomycotina</taxon>
        <taxon>Agaricomycetes</taxon>
        <taxon>Agaricomycetidae</taxon>
        <taxon>Agaricales</taxon>
        <taxon>Agaricales incertae sedis</taxon>
        <taxon>Dendrothele</taxon>
    </lineage>
</organism>